<dbReference type="PROSITE" id="PS00232">
    <property type="entry name" value="CADHERIN_1"/>
    <property type="match status" value="1"/>
</dbReference>
<evidence type="ECO:0000313" key="14">
    <source>
        <dbReference type="Proteomes" id="UP001151699"/>
    </source>
</evidence>
<dbReference type="SMART" id="SM00112">
    <property type="entry name" value="CA"/>
    <property type="match status" value="1"/>
</dbReference>
<dbReference type="InterPro" id="IPR002126">
    <property type="entry name" value="Cadherin-like_dom"/>
</dbReference>
<keyword evidence="5" id="KW-0130">Cell adhesion</keyword>
<organism evidence="13 14">
    <name type="scientific">Pseudolycoriella hygida</name>
    <dbReference type="NCBI Taxonomy" id="35572"/>
    <lineage>
        <taxon>Eukaryota</taxon>
        <taxon>Metazoa</taxon>
        <taxon>Ecdysozoa</taxon>
        <taxon>Arthropoda</taxon>
        <taxon>Hexapoda</taxon>
        <taxon>Insecta</taxon>
        <taxon>Pterygota</taxon>
        <taxon>Neoptera</taxon>
        <taxon>Endopterygota</taxon>
        <taxon>Diptera</taxon>
        <taxon>Nematocera</taxon>
        <taxon>Sciaroidea</taxon>
        <taxon>Sciaridae</taxon>
        <taxon>Pseudolycoriella</taxon>
    </lineage>
</organism>
<dbReference type="AlphaFoldDB" id="A0A9Q0MK39"/>
<evidence type="ECO:0000256" key="3">
    <source>
        <dbReference type="ARBA" id="ARBA00022737"/>
    </source>
</evidence>
<dbReference type="SUPFAM" id="SSF49313">
    <property type="entry name" value="Cadherin-like"/>
    <property type="match status" value="2"/>
</dbReference>
<comment type="caution">
    <text evidence="13">The sequence shown here is derived from an EMBL/GenBank/DDBJ whole genome shotgun (WGS) entry which is preliminary data.</text>
</comment>
<evidence type="ECO:0000256" key="6">
    <source>
        <dbReference type="ARBA" id="ARBA00022989"/>
    </source>
</evidence>
<protein>
    <submittedName>
        <fullName evidence="13">Protocadherin-15</fullName>
    </submittedName>
</protein>
<feature type="compositionally biased region" description="Polar residues" evidence="10">
    <location>
        <begin position="768"/>
        <end position="780"/>
    </location>
</feature>
<dbReference type="OrthoDB" id="7780499at2759"/>
<dbReference type="InterPro" id="IPR020894">
    <property type="entry name" value="Cadherin_CS"/>
</dbReference>
<evidence type="ECO:0000256" key="7">
    <source>
        <dbReference type="ARBA" id="ARBA00023136"/>
    </source>
</evidence>
<keyword evidence="6 11" id="KW-1133">Transmembrane helix</keyword>
<sequence>CSSPQITENQWTWGIQSTDIDAFHSGIIAQFEMENTVSITTESSGFSRKYIDATLEDNILKIFTTSDFENYEDQETALQIQLRINFVCASPPNKFFVFYQGLKSANNHDPVFSESMYEISVKLPLPKSFDLTFFKEVMARDIDLEHNRVNFHTPSSNFIDVGTSPRIGEDKKTFYATLTLNQQLLTLSEPFSFTIIATDSGLEANRTSTAQIMIVPDEEATYTPQPRFQKAIYRGHISETGAFSYENILLEGDSYSEGLSFAISGVDGDLYSIQYVPPYTVEVSLKSPLSEENTAGKTFLTATISASHPETHTGSTVLLVDLPDVPIVTTPKPMFEKSLIRGSINLDMELSIEAVVLAESTYTTEITFSMNGDDSSKFELTNEENLISIELKDPLTAEEISSKDFYSFVIVATNPVSGVGETAVIISVPEKICEDLSDAPTVTTPKPTFEKSLIKGSINLDMELSIESVVLTESSYTSDTTFSVTGDDSSKFVLTNEQNLISIELKDPLTAEEINSKDFYSFIIVATNPVSGVGETAVIVSVPEKICEECPTTTVCPECPTTAPPTVDISPKFQNQFYSFTIKSNEFQKIGEVFATSANSDAVVGYSIASENAYLMTRLTIDPLTGELFLREELASGYYEADVYARITVDDETLQDTSSIKLTVTPVVTCPDGDVTVEKSLAIQYLKENEIHRNVFSSQLKECNYAIRSVLPDDKDYVHINSTTNTLETYSLDREDAIFKNYEVPQIQINLRLYCGETPILDSHSRRQQPLSPSVTQSSRGIDPSISDGRWYTLTNDIDFRPDMTVITIIIEDVNDNHPVFDPLTPSLIGYPEPGIANHIIPSQLVIIHATDIDAGTNAKIKYTLAENNYFQINPTSGVITPLSDGLSTVKSVEITVYATDNNGAENGLRTSHTLSVKRLDEKHLTVVTLRDNNLNTTADDVIAQLNAESQIKMIILHSAIVPYVPITSRQLRDAPLSALKMIVYAFGDNGEPLETHQVQRQLESFLGSRQLTYSSYEDEFDDDDLEEHIVWIIVVSVVSGLLLISLFVIFLMWWFKIRPYEYKTMVEDSTTVSQLNLQNDFDEIKTDSPPPMSFLETDKRESVSISGSTLKESTDEPSKRAVMLLNLLDGEPEENSVVEENEKRERKKSQGVTFNELVERIDIETDPF</sequence>
<keyword evidence="8" id="KW-0325">Glycoprotein</keyword>
<feature type="transmembrane region" description="Helical" evidence="11">
    <location>
        <begin position="1030"/>
        <end position="1056"/>
    </location>
</feature>
<evidence type="ECO:0000256" key="8">
    <source>
        <dbReference type="ARBA" id="ARBA00023180"/>
    </source>
</evidence>
<dbReference type="CDD" id="cd11304">
    <property type="entry name" value="Cadherin_repeat"/>
    <property type="match status" value="2"/>
</dbReference>
<keyword evidence="2 11" id="KW-0812">Transmembrane</keyword>
<dbReference type="GO" id="GO:0005886">
    <property type="term" value="C:plasma membrane"/>
    <property type="evidence" value="ECO:0007669"/>
    <property type="project" value="InterPro"/>
</dbReference>
<dbReference type="Gene3D" id="2.60.40.60">
    <property type="entry name" value="Cadherins"/>
    <property type="match status" value="3"/>
</dbReference>
<evidence type="ECO:0000256" key="5">
    <source>
        <dbReference type="ARBA" id="ARBA00022889"/>
    </source>
</evidence>
<dbReference type="PANTHER" id="PTHR24026:SF136">
    <property type="entry name" value="PROTOCADHERIN-23"/>
    <property type="match status" value="1"/>
</dbReference>
<keyword evidence="7 11" id="KW-0472">Membrane</keyword>
<keyword evidence="14" id="KW-1185">Reference proteome</keyword>
<feature type="non-terminal residue" evidence="13">
    <location>
        <position position="1"/>
    </location>
</feature>
<dbReference type="InterPro" id="IPR015919">
    <property type="entry name" value="Cadherin-like_sf"/>
</dbReference>
<feature type="region of interest" description="Disordered" evidence="10">
    <location>
        <begin position="1132"/>
        <end position="1151"/>
    </location>
</feature>
<reference evidence="13" key="1">
    <citation type="submission" date="2022-07" db="EMBL/GenBank/DDBJ databases">
        <authorList>
            <person name="Trinca V."/>
            <person name="Uliana J.V.C."/>
            <person name="Torres T.T."/>
            <person name="Ward R.J."/>
            <person name="Monesi N."/>
        </authorList>
    </citation>
    <scope>NUCLEOTIDE SEQUENCE</scope>
    <source>
        <strain evidence="13">HSMRA1968</strain>
        <tissue evidence="13">Whole embryos</tissue>
    </source>
</reference>
<evidence type="ECO:0000256" key="9">
    <source>
        <dbReference type="PROSITE-ProRule" id="PRU00043"/>
    </source>
</evidence>
<dbReference type="GO" id="GO:0007156">
    <property type="term" value="P:homophilic cell adhesion via plasma membrane adhesion molecules"/>
    <property type="evidence" value="ECO:0007669"/>
    <property type="project" value="InterPro"/>
</dbReference>
<evidence type="ECO:0000256" key="4">
    <source>
        <dbReference type="ARBA" id="ARBA00022837"/>
    </source>
</evidence>
<evidence type="ECO:0000256" key="11">
    <source>
        <dbReference type="SAM" id="Phobius"/>
    </source>
</evidence>
<gene>
    <name evidence="13" type="primary">PCDH15</name>
    <name evidence="13" type="ORF">Bhyg_16461</name>
</gene>
<feature type="non-terminal residue" evidence="13">
    <location>
        <position position="1169"/>
    </location>
</feature>
<evidence type="ECO:0000313" key="13">
    <source>
        <dbReference type="EMBL" id="KAJ6625244.1"/>
    </source>
</evidence>
<evidence type="ECO:0000256" key="2">
    <source>
        <dbReference type="ARBA" id="ARBA00022692"/>
    </source>
</evidence>
<feature type="region of interest" description="Disordered" evidence="10">
    <location>
        <begin position="764"/>
        <end position="783"/>
    </location>
</feature>
<dbReference type="PROSITE" id="PS50268">
    <property type="entry name" value="CADHERIN_2"/>
    <property type="match status" value="1"/>
</dbReference>
<dbReference type="EMBL" id="WJQU01003401">
    <property type="protein sequence ID" value="KAJ6625244.1"/>
    <property type="molecule type" value="Genomic_DNA"/>
</dbReference>
<keyword evidence="3" id="KW-0677">Repeat</keyword>
<feature type="domain" description="Cadherin" evidence="12">
    <location>
        <begin position="845"/>
        <end position="921"/>
    </location>
</feature>
<dbReference type="Proteomes" id="UP001151699">
    <property type="component" value="Unassembled WGS sequence"/>
</dbReference>
<keyword evidence="4 9" id="KW-0106">Calcium</keyword>
<accession>A0A9Q0MK39</accession>
<evidence type="ECO:0000259" key="12">
    <source>
        <dbReference type="PROSITE" id="PS50268"/>
    </source>
</evidence>
<dbReference type="PANTHER" id="PTHR24026">
    <property type="entry name" value="FAT ATYPICAL CADHERIN-RELATED"/>
    <property type="match status" value="1"/>
</dbReference>
<dbReference type="GO" id="GO:0005509">
    <property type="term" value="F:calcium ion binding"/>
    <property type="evidence" value="ECO:0007669"/>
    <property type="project" value="UniProtKB-UniRule"/>
</dbReference>
<evidence type="ECO:0000256" key="10">
    <source>
        <dbReference type="SAM" id="MobiDB-lite"/>
    </source>
</evidence>
<comment type="subcellular location">
    <subcellularLocation>
        <location evidence="1">Membrane</location>
    </subcellularLocation>
</comment>
<evidence type="ECO:0000256" key="1">
    <source>
        <dbReference type="ARBA" id="ARBA00004370"/>
    </source>
</evidence>
<name>A0A9Q0MK39_9DIPT</name>
<proteinExistence type="predicted"/>